<dbReference type="EMBL" id="PVWK01000061">
    <property type="protein sequence ID" value="PSB29550.1"/>
    <property type="molecule type" value="Genomic_DNA"/>
</dbReference>
<dbReference type="AlphaFoldDB" id="A0A2T1E9Z5"/>
<name>A0A2T1E9Z5_9CYAN</name>
<dbReference type="InterPro" id="IPR013406">
    <property type="entry name" value="CHP02574_addiction_mod"/>
</dbReference>
<reference evidence="1 2" key="2">
    <citation type="submission" date="2018-03" db="EMBL/GenBank/DDBJ databases">
        <title>The ancient ancestry and fast evolution of plastids.</title>
        <authorList>
            <person name="Moore K.R."/>
            <person name="Magnabosco C."/>
            <person name="Momper L."/>
            <person name="Gold D.A."/>
            <person name="Bosak T."/>
            <person name="Fournier G.P."/>
        </authorList>
    </citation>
    <scope>NUCLEOTIDE SEQUENCE [LARGE SCALE GENOMIC DNA]</scope>
    <source>
        <strain evidence="1 2">ULC18</strain>
    </source>
</reference>
<proteinExistence type="predicted"/>
<dbReference type="OrthoDB" id="489225at2"/>
<gene>
    <name evidence="1" type="ORF">C7B82_11040</name>
</gene>
<dbReference type="Proteomes" id="UP000239576">
    <property type="component" value="Unassembled WGS sequence"/>
</dbReference>
<sequence length="76" mass="8622">MTETAEKLKRELSQLSTQERAELAYFLIHSLDNAIDDNVESAWDVELTQRMQTINDGTASGEPASKVFTDLREKYA</sequence>
<reference evidence="2" key="1">
    <citation type="submission" date="2018-02" db="EMBL/GenBank/DDBJ databases">
        <authorList>
            <person name="Moore K."/>
            <person name="Momper L."/>
        </authorList>
    </citation>
    <scope>NUCLEOTIDE SEQUENCE [LARGE SCALE GENOMIC DNA]</scope>
    <source>
        <strain evidence="2">ULC18</strain>
    </source>
</reference>
<comment type="caution">
    <text evidence="1">The sequence shown here is derived from an EMBL/GenBank/DDBJ whole genome shotgun (WGS) entry which is preliminary data.</text>
</comment>
<evidence type="ECO:0000313" key="2">
    <source>
        <dbReference type="Proteomes" id="UP000239576"/>
    </source>
</evidence>
<organism evidence="1 2">
    <name type="scientific">Stenomitos frigidus ULC18</name>
    <dbReference type="NCBI Taxonomy" id="2107698"/>
    <lineage>
        <taxon>Bacteria</taxon>
        <taxon>Bacillati</taxon>
        <taxon>Cyanobacteriota</taxon>
        <taxon>Cyanophyceae</taxon>
        <taxon>Leptolyngbyales</taxon>
        <taxon>Leptolyngbyaceae</taxon>
        <taxon>Stenomitos</taxon>
    </lineage>
</organism>
<evidence type="ECO:0000313" key="1">
    <source>
        <dbReference type="EMBL" id="PSB29550.1"/>
    </source>
</evidence>
<dbReference type="Pfam" id="PF09720">
    <property type="entry name" value="Unstab_antitox"/>
    <property type="match status" value="1"/>
</dbReference>
<protein>
    <submittedName>
        <fullName evidence="1">Addiction module component</fullName>
    </submittedName>
</protein>
<dbReference type="RefSeq" id="WP_106256349.1">
    <property type="nucleotide sequence ID" value="NZ_CAWNSW010000012.1"/>
</dbReference>
<accession>A0A2T1E9Z5</accession>
<keyword evidence="2" id="KW-1185">Reference proteome</keyword>